<feature type="region of interest" description="Disordered" evidence="1">
    <location>
        <begin position="89"/>
        <end position="112"/>
    </location>
</feature>
<feature type="compositionally biased region" description="Basic and acidic residues" evidence="1">
    <location>
        <begin position="251"/>
        <end position="260"/>
    </location>
</feature>
<feature type="compositionally biased region" description="Basic and acidic residues" evidence="1">
    <location>
        <begin position="43"/>
        <end position="76"/>
    </location>
</feature>
<dbReference type="EMBL" id="MRZV01000515">
    <property type="protein sequence ID" value="PIK48570.1"/>
    <property type="molecule type" value="Genomic_DNA"/>
</dbReference>
<dbReference type="GO" id="GO:0036297">
    <property type="term" value="P:interstrand cross-link repair"/>
    <property type="evidence" value="ECO:0007669"/>
    <property type="project" value="TreeGrafter"/>
</dbReference>
<dbReference type="GO" id="GO:0000724">
    <property type="term" value="P:double-strand break repair via homologous recombination"/>
    <property type="evidence" value="ECO:0007669"/>
    <property type="project" value="TreeGrafter"/>
</dbReference>
<evidence type="ECO:0000313" key="3">
    <source>
        <dbReference type="EMBL" id="PIK48570.1"/>
    </source>
</evidence>
<dbReference type="InterPro" id="IPR052003">
    <property type="entry name" value="HR_DNA-Binding_Protein"/>
</dbReference>
<organism evidence="3 4">
    <name type="scientific">Stichopus japonicus</name>
    <name type="common">Sea cucumber</name>
    <dbReference type="NCBI Taxonomy" id="307972"/>
    <lineage>
        <taxon>Eukaryota</taxon>
        <taxon>Metazoa</taxon>
        <taxon>Echinodermata</taxon>
        <taxon>Eleutherozoa</taxon>
        <taxon>Echinozoa</taxon>
        <taxon>Holothuroidea</taxon>
        <taxon>Aspidochirotacea</taxon>
        <taxon>Aspidochirotida</taxon>
        <taxon>Stichopodidae</taxon>
        <taxon>Apostichopus</taxon>
    </lineage>
</organism>
<dbReference type="GO" id="GO:0003690">
    <property type="term" value="F:double-stranded DNA binding"/>
    <property type="evidence" value="ECO:0007669"/>
    <property type="project" value="TreeGrafter"/>
</dbReference>
<feature type="compositionally biased region" description="Polar residues" evidence="1">
    <location>
        <begin position="312"/>
        <end position="321"/>
    </location>
</feature>
<evidence type="ECO:0000313" key="4">
    <source>
        <dbReference type="Proteomes" id="UP000230750"/>
    </source>
</evidence>
<feature type="region of interest" description="Disordered" evidence="1">
    <location>
        <begin position="170"/>
        <end position="327"/>
    </location>
</feature>
<dbReference type="PANTHER" id="PTHR15361:SF5">
    <property type="entry name" value="C3H1-TYPE DOMAIN-CONTAINING PROTEIN"/>
    <property type="match status" value="1"/>
</dbReference>
<protein>
    <submittedName>
        <fullName evidence="3">Putative RAD51-associated protein 1</fullName>
    </submittedName>
</protein>
<comment type="caution">
    <text evidence="3">The sequence shown here is derived from an EMBL/GenBank/DDBJ whole genome shotgun (WGS) entry which is preliminary data.</text>
</comment>
<dbReference type="PANTHER" id="PTHR15361">
    <property type="entry name" value="RAD51/NUKS-INTERACTING PROTEIN"/>
    <property type="match status" value="1"/>
</dbReference>
<feature type="compositionally biased region" description="Basic and acidic residues" evidence="1">
    <location>
        <begin position="99"/>
        <end position="112"/>
    </location>
</feature>
<evidence type="ECO:0000256" key="1">
    <source>
        <dbReference type="SAM" id="MobiDB-lite"/>
    </source>
</evidence>
<dbReference type="AlphaFoldDB" id="A0A2G8KKT4"/>
<sequence>MTEANRPRRSKREVSYTTFDVNDDSDEDFASFTPPASKKTKKEKRDVKSSKRQPDKQKSKETGRKTPKERKAVDDRIFDKELELALEISKVETGSQEQQESKEIQASRVTGDVKEESIRCEKVVADIHIPEERDAVDVTEALADRNTCEVLPTKNSKITDSEDEIKLIETVPAGSEINHNNGRSKRRAATTAAKKQRQVLEDSDEDGEFEETAQGDSDDEFNADDASDGSNDDDAEDEDFSFSPKKKKRKGSEERPKKANENTAPTTLTRKSPLMMRGKSKGFSSPLTTNNSTSKSPNLPAVRQIKRKAVVTSPQDSSGSNPLGGVRLVSPGQPFRLGLSRFARVKPLHDAT</sequence>
<feature type="compositionally biased region" description="Acidic residues" evidence="1">
    <location>
        <begin position="201"/>
        <end position="240"/>
    </location>
</feature>
<dbReference type="OrthoDB" id="10072338at2759"/>
<evidence type="ECO:0000259" key="2">
    <source>
        <dbReference type="Pfam" id="PF15696"/>
    </source>
</evidence>
<feature type="compositionally biased region" description="Polar residues" evidence="1">
    <location>
        <begin position="261"/>
        <end position="270"/>
    </location>
</feature>
<feature type="domain" description="RAD51 interacting motif" evidence="2">
    <location>
        <begin position="317"/>
        <end position="349"/>
    </location>
</feature>
<dbReference type="InterPro" id="IPR031419">
    <property type="entry name" value="RAD51_interact"/>
</dbReference>
<dbReference type="Proteomes" id="UP000230750">
    <property type="component" value="Unassembled WGS sequence"/>
</dbReference>
<accession>A0A2G8KKT4</accession>
<feature type="region of interest" description="Disordered" evidence="1">
    <location>
        <begin position="1"/>
        <end position="76"/>
    </location>
</feature>
<name>A0A2G8KKT4_STIJA</name>
<dbReference type="GO" id="GO:0003697">
    <property type="term" value="F:single-stranded DNA binding"/>
    <property type="evidence" value="ECO:0007669"/>
    <property type="project" value="TreeGrafter"/>
</dbReference>
<reference evidence="3 4" key="1">
    <citation type="journal article" date="2017" name="PLoS Biol.">
        <title>The sea cucumber genome provides insights into morphological evolution and visceral regeneration.</title>
        <authorList>
            <person name="Zhang X."/>
            <person name="Sun L."/>
            <person name="Yuan J."/>
            <person name="Sun Y."/>
            <person name="Gao Y."/>
            <person name="Zhang L."/>
            <person name="Li S."/>
            <person name="Dai H."/>
            <person name="Hamel J.F."/>
            <person name="Liu C."/>
            <person name="Yu Y."/>
            <person name="Liu S."/>
            <person name="Lin W."/>
            <person name="Guo K."/>
            <person name="Jin S."/>
            <person name="Xu P."/>
            <person name="Storey K.B."/>
            <person name="Huan P."/>
            <person name="Zhang T."/>
            <person name="Zhou Y."/>
            <person name="Zhang J."/>
            <person name="Lin C."/>
            <person name="Li X."/>
            <person name="Xing L."/>
            <person name="Huo D."/>
            <person name="Sun M."/>
            <person name="Wang L."/>
            <person name="Mercier A."/>
            <person name="Li F."/>
            <person name="Yang H."/>
            <person name="Xiang J."/>
        </authorList>
    </citation>
    <scope>NUCLEOTIDE SEQUENCE [LARGE SCALE GENOMIC DNA]</scope>
    <source>
        <strain evidence="3">Shaxun</strain>
        <tissue evidence="3">Muscle</tissue>
    </source>
</reference>
<keyword evidence="4" id="KW-1185">Reference proteome</keyword>
<dbReference type="Pfam" id="PF15696">
    <property type="entry name" value="RAD51_interact"/>
    <property type="match status" value="1"/>
</dbReference>
<proteinExistence type="predicted"/>
<feature type="compositionally biased region" description="Polar residues" evidence="1">
    <location>
        <begin position="282"/>
        <end position="297"/>
    </location>
</feature>
<dbReference type="STRING" id="307972.A0A2G8KKT4"/>
<gene>
    <name evidence="3" type="ORF">BSL78_14558</name>
</gene>